<dbReference type="Gene3D" id="3.30.70.270">
    <property type="match status" value="1"/>
</dbReference>
<evidence type="ECO:0000256" key="1">
    <source>
        <dbReference type="ARBA" id="ARBA00012528"/>
    </source>
</evidence>
<evidence type="ECO:0000259" key="4">
    <source>
        <dbReference type="PROSITE" id="PS51833"/>
    </source>
</evidence>
<dbReference type="PROSITE" id="PS51833">
    <property type="entry name" value="HDOD"/>
    <property type="match status" value="1"/>
</dbReference>
<dbReference type="Pfam" id="PF13188">
    <property type="entry name" value="PAS_8"/>
    <property type="match status" value="1"/>
</dbReference>
<dbReference type="Proteomes" id="UP000269883">
    <property type="component" value="Chromosome"/>
</dbReference>
<dbReference type="SMART" id="SM00267">
    <property type="entry name" value="GGDEF"/>
    <property type="match status" value="1"/>
</dbReference>
<dbReference type="InterPro" id="IPR043128">
    <property type="entry name" value="Rev_trsase/Diguanyl_cyclase"/>
</dbReference>
<accession>A0A2Z6B2H5</accession>
<dbReference type="PANTHER" id="PTHR45138">
    <property type="entry name" value="REGULATORY COMPONENTS OF SENSORY TRANSDUCTION SYSTEM"/>
    <property type="match status" value="1"/>
</dbReference>
<dbReference type="InterPro" id="IPR000160">
    <property type="entry name" value="GGDEF_dom"/>
</dbReference>
<feature type="domain" description="PAC" evidence="2">
    <location>
        <begin position="623"/>
        <end position="675"/>
    </location>
</feature>
<dbReference type="Pfam" id="PF08668">
    <property type="entry name" value="HDOD"/>
    <property type="match status" value="1"/>
</dbReference>
<dbReference type="SUPFAM" id="SSF55073">
    <property type="entry name" value="Nucleotide cyclase"/>
    <property type="match status" value="1"/>
</dbReference>
<reference evidence="5 6" key="1">
    <citation type="journal article" date="2018" name="Sci. Adv.">
        <title>Multi-heme cytochromes provide a pathway for survival in energy-limited environments.</title>
        <authorList>
            <person name="Deng X."/>
            <person name="Dohmae N."/>
            <person name="Nealson K.H."/>
            <person name="Hashimoto K."/>
            <person name="Okamoto A."/>
        </authorList>
    </citation>
    <scope>NUCLEOTIDE SEQUENCE [LARGE SCALE GENOMIC DNA]</scope>
    <source>
        <strain evidence="5 6">IS5</strain>
    </source>
</reference>
<feature type="domain" description="GGDEF" evidence="3">
    <location>
        <begin position="707"/>
        <end position="834"/>
    </location>
</feature>
<organism evidence="5 6">
    <name type="scientific">Desulfovibrio ferrophilus</name>
    <dbReference type="NCBI Taxonomy" id="241368"/>
    <lineage>
        <taxon>Bacteria</taxon>
        <taxon>Pseudomonadati</taxon>
        <taxon>Thermodesulfobacteriota</taxon>
        <taxon>Desulfovibrionia</taxon>
        <taxon>Desulfovibrionales</taxon>
        <taxon>Desulfovibrionaceae</taxon>
        <taxon>Desulfovibrio</taxon>
    </lineage>
</organism>
<dbReference type="PROSITE" id="PS50887">
    <property type="entry name" value="GGDEF"/>
    <property type="match status" value="1"/>
</dbReference>
<dbReference type="Pfam" id="PF00990">
    <property type="entry name" value="GGDEF"/>
    <property type="match status" value="1"/>
</dbReference>
<dbReference type="InterPro" id="IPR000014">
    <property type="entry name" value="PAS"/>
</dbReference>
<dbReference type="GO" id="GO:0005886">
    <property type="term" value="C:plasma membrane"/>
    <property type="evidence" value="ECO:0007669"/>
    <property type="project" value="TreeGrafter"/>
</dbReference>
<dbReference type="EC" id="2.7.7.65" evidence="1"/>
<dbReference type="PANTHER" id="PTHR45138:SF24">
    <property type="entry name" value="DIGUANYLATE CYCLASE DGCC-RELATED"/>
    <property type="match status" value="1"/>
</dbReference>
<evidence type="ECO:0000313" key="5">
    <source>
        <dbReference type="EMBL" id="BBD09681.1"/>
    </source>
</evidence>
<dbReference type="OrthoDB" id="5437367at2"/>
<dbReference type="InterPro" id="IPR035965">
    <property type="entry name" value="PAS-like_dom_sf"/>
</dbReference>
<keyword evidence="6" id="KW-1185">Reference proteome</keyword>
<dbReference type="CDD" id="cd01949">
    <property type="entry name" value="GGDEF"/>
    <property type="match status" value="1"/>
</dbReference>
<gene>
    <name evidence="5" type="ORF">DFE_2955</name>
</gene>
<dbReference type="SUPFAM" id="SSF109604">
    <property type="entry name" value="HD-domain/PDEase-like"/>
    <property type="match status" value="1"/>
</dbReference>
<proteinExistence type="predicted"/>
<dbReference type="AlphaFoldDB" id="A0A2Z6B2H5"/>
<dbReference type="InterPro" id="IPR013976">
    <property type="entry name" value="HDOD"/>
</dbReference>
<evidence type="ECO:0000313" key="6">
    <source>
        <dbReference type="Proteomes" id="UP000269883"/>
    </source>
</evidence>
<feature type="domain" description="HDOD" evidence="4">
    <location>
        <begin position="18"/>
        <end position="216"/>
    </location>
</feature>
<dbReference type="PROSITE" id="PS50113">
    <property type="entry name" value="PAC"/>
    <property type="match status" value="1"/>
</dbReference>
<dbReference type="NCBIfam" id="TIGR00254">
    <property type="entry name" value="GGDEF"/>
    <property type="match status" value="1"/>
</dbReference>
<evidence type="ECO:0000259" key="2">
    <source>
        <dbReference type="PROSITE" id="PS50113"/>
    </source>
</evidence>
<protein>
    <recommendedName>
        <fullName evidence="1">diguanylate cyclase</fullName>
        <ecNumber evidence="1">2.7.7.65</ecNumber>
    </recommendedName>
</protein>
<dbReference type="SMART" id="SM00091">
    <property type="entry name" value="PAS"/>
    <property type="match status" value="2"/>
</dbReference>
<dbReference type="GO" id="GO:0052621">
    <property type="term" value="F:diguanylate cyclase activity"/>
    <property type="evidence" value="ECO:0007669"/>
    <property type="project" value="UniProtKB-EC"/>
</dbReference>
<dbReference type="InterPro" id="IPR029787">
    <property type="entry name" value="Nucleotide_cyclase"/>
</dbReference>
<dbReference type="Gene3D" id="1.10.3210.10">
    <property type="entry name" value="Hypothetical protein af1432"/>
    <property type="match status" value="1"/>
</dbReference>
<dbReference type="CDD" id="cd00130">
    <property type="entry name" value="PAS"/>
    <property type="match status" value="2"/>
</dbReference>
<name>A0A2Z6B2H5_9BACT</name>
<dbReference type="KEGG" id="dfl:DFE_2955"/>
<evidence type="ECO:0000259" key="3">
    <source>
        <dbReference type="PROSITE" id="PS50887"/>
    </source>
</evidence>
<dbReference type="RefSeq" id="WP_126380708.1">
    <property type="nucleotide sequence ID" value="NZ_AP017378.1"/>
</dbReference>
<dbReference type="GO" id="GO:1902201">
    <property type="term" value="P:negative regulation of bacterial-type flagellum-dependent cell motility"/>
    <property type="evidence" value="ECO:0007669"/>
    <property type="project" value="TreeGrafter"/>
</dbReference>
<sequence length="834" mass="93507">MADTTGKTILRSVRKGLEQAFPPVMAQLLRELVKPNPDFSDIAKVIGMDPVMSAAVLNLVNSPFYGLTQKVITLQRAAVVLGTKEILKIALSVSFVKDSKADHKENAEDAFSNWRLVVWSAIAAELIAERLCPELTDQAYLNTLLKDLSLLLMSRAAPEEVPELLRQDSLMCLKPEQLDIERKAWGMSHPELTVRALEEWSIPDLGNECITNHHDVEHLDNYQPMTQAVILATQWSELVNGCDRDPVLLVQFEILMKRKLGVSSEEIEELRLTCLHRFRSMLAILDLAEADPIQRLYEHSVQAMQNLYFQSMEINTVAGGPKSLARVIARHLRWNFDVENWELTLRSPLDESWTLIAPDKDGGIEDRATAELDIDLPWTLTKSRFLLIASGEKWGELRARCAGLSQETLQELALYIRFLSRAYEQYCLRHAVMESKARTLDALPVGVARLDMRGRIVECNNTFYEFLGKPENPKGRDILDCMALLDIIGADTEWRLFLGNDSKDVYSKILCLPNNEGLDTHRCMYLSAHKEGGAGDTSILFLAEDITEVSELEVQALKHGEFMEQLVESMQDLVMTVDASGRITFASPRLSHLLIGRNLFTIAKPVGAFSGSWAPAMLASTEGAVEVIMQLRDGSFKSMELMISLLRGNRPDTPTYLVVGRDLTAVRRLEEKLKRQAIYDGLTDLYNHYQFHALLNREARRSQRTSRPMGLIFFDLDGFKEINDRLGHQAGDQVLRDVAEAIRDKGRQGTDFPCRYGGDEFAVIATDVGDGGLQVLAQRIKKSIDDNLKGEVRISLGLALLEEGESPEMLLKRADHAAYAAKSRGGDQIVEAGE</sequence>
<dbReference type="EMBL" id="AP017378">
    <property type="protein sequence ID" value="BBD09681.1"/>
    <property type="molecule type" value="Genomic_DNA"/>
</dbReference>
<dbReference type="InterPro" id="IPR000700">
    <property type="entry name" value="PAS-assoc_C"/>
</dbReference>
<dbReference type="GO" id="GO:0043709">
    <property type="term" value="P:cell adhesion involved in single-species biofilm formation"/>
    <property type="evidence" value="ECO:0007669"/>
    <property type="project" value="TreeGrafter"/>
</dbReference>
<dbReference type="Gene3D" id="3.30.450.20">
    <property type="entry name" value="PAS domain"/>
    <property type="match status" value="2"/>
</dbReference>
<dbReference type="SUPFAM" id="SSF55785">
    <property type="entry name" value="PYP-like sensor domain (PAS domain)"/>
    <property type="match status" value="2"/>
</dbReference>
<dbReference type="InterPro" id="IPR050469">
    <property type="entry name" value="Diguanylate_Cyclase"/>
</dbReference>